<feature type="transmembrane region" description="Helical" evidence="1">
    <location>
        <begin position="104"/>
        <end position="123"/>
    </location>
</feature>
<dbReference type="AlphaFoldDB" id="A0A239PM19"/>
<dbReference type="InterPro" id="IPR038330">
    <property type="entry name" value="TspO/MBR-related_sf"/>
</dbReference>
<feature type="transmembrane region" description="Helical" evidence="1">
    <location>
        <begin position="163"/>
        <end position="180"/>
    </location>
</feature>
<dbReference type="Proteomes" id="UP000198307">
    <property type="component" value="Unassembled WGS sequence"/>
</dbReference>
<accession>A0A239PM19</accession>
<sequence length="241" mass="25789">MSRHLSLLVVIAVLAFVASPFLFGQFGGYPPELFPVPQDDPPVQPAGWAFSIWGVIYAWLVASAAFGLVARRSTPDWTAMRLPLLASLVMGFFWIPLAGHAPVWATLLILLMTACAILAMIRAGTGDEWWQVLPLGLYAGWLTAASGVSIGIVLGGYAIMSPVWAAILCLILVCAVTLAVQVQRPMVWTYALAVIWALFGVIVANLSPVSPATVIVAGLGMMAIGLIAWRARRTVTDPDHP</sequence>
<feature type="transmembrane region" description="Helical" evidence="1">
    <location>
        <begin position="48"/>
        <end position="70"/>
    </location>
</feature>
<keyword evidence="1" id="KW-0812">Transmembrane</keyword>
<name>A0A239PM19_9RHOB</name>
<feature type="transmembrane region" description="Helical" evidence="1">
    <location>
        <begin position="82"/>
        <end position="98"/>
    </location>
</feature>
<proteinExistence type="predicted"/>
<keyword evidence="1" id="KW-1133">Transmembrane helix</keyword>
<keyword evidence="1" id="KW-0472">Membrane</keyword>
<gene>
    <name evidence="2" type="ORF">SAMN05444959_101163</name>
</gene>
<reference evidence="2 3" key="1">
    <citation type="submission" date="2017-07" db="EMBL/GenBank/DDBJ databases">
        <authorList>
            <person name="Sun Z.S."/>
            <person name="Albrecht U."/>
            <person name="Echele G."/>
            <person name="Lee C.C."/>
        </authorList>
    </citation>
    <scope>NUCLEOTIDE SEQUENCE [LARGE SCALE GENOMIC DNA]</scope>
    <source>
        <strain evidence="2 3">DSM 14827</strain>
    </source>
</reference>
<feature type="transmembrane region" description="Helical" evidence="1">
    <location>
        <begin position="135"/>
        <end position="157"/>
    </location>
</feature>
<feature type="transmembrane region" description="Helical" evidence="1">
    <location>
        <begin position="212"/>
        <end position="229"/>
    </location>
</feature>
<dbReference type="RefSeq" id="WP_245846716.1">
    <property type="nucleotide sequence ID" value="NZ_CP067129.1"/>
</dbReference>
<evidence type="ECO:0000313" key="3">
    <source>
        <dbReference type="Proteomes" id="UP000198307"/>
    </source>
</evidence>
<organism evidence="2 3">
    <name type="scientific">Paracoccus seriniphilus</name>
    <dbReference type="NCBI Taxonomy" id="184748"/>
    <lineage>
        <taxon>Bacteria</taxon>
        <taxon>Pseudomonadati</taxon>
        <taxon>Pseudomonadota</taxon>
        <taxon>Alphaproteobacteria</taxon>
        <taxon>Rhodobacterales</taxon>
        <taxon>Paracoccaceae</taxon>
        <taxon>Paracoccus</taxon>
    </lineage>
</organism>
<feature type="transmembrane region" description="Helical" evidence="1">
    <location>
        <begin position="187"/>
        <end position="206"/>
    </location>
</feature>
<dbReference type="Gene3D" id="1.20.1260.100">
    <property type="entry name" value="TspO/MBR protein"/>
    <property type="match status" value="1"/>
</dbReference>
<evidence type="ECO:0000256" key="1">
    <source>
        <dbReference type="SAM" id="Phobius"/>
    </source>
</evidence>
<keyword evidence="3" id="KW-1185">Reference proteome</keyword>
<protein>
    <submittedName>
        <fullName evidence="2">TspO and MBR related proteins</fullName>
    </submittedName>
</protein>
<evidence type="ECO:0000313" key="2">
    <source>
        <dbReference type="EMBL" id="SNT68605.1"/>
    </source>
</evidence>
<dbReference type="EMBL" id="FZQB01000001">
    <property type="protein sequence ID" value="SNT68605.1"/>
    <property type="molecule type" value="Genomic_DNA"/>
</dbReference>